<feature type="non-terminal residue" evidence="2">
    <location>
        <position position="168"/>
    </location>
</feature>
<reference evidence="2" key="1">
    <citation type="submission" date="2018-05" db="EMBL/GenBank/DDBJ databases">
        <authorList>
            <person name="Lanie J.A."/>
            <person name="Ng W.-L."/>
            <person name="Kazmierczak K.M."/>
            <person name="Andrzejewski T.M."/>
            <person name="Davidsen T.M."/>
            <person name="Wayne K.J."/>
            <person name="Tettelin H."/>
            <person name="Glass J.I."/>
            <person name="Rusch D."/>
            <person name="Podicherti R."/>
            <person name="Tsui H.-C.T."/>
            <person name="Winkler M.E."/>
        </authorList>
    </citation>
    <scope>NUCLEOTIDE SEQUENCE</scope>
</reference>
<gene>
    <name evidence="2" type="ORF">METZ01_LOCUS398621</name>
</gene>
<dbReference type="Gene3D" id="3.40.50.720">
    <property type="entry name" value="NAD(P)-binding Rossmann-like Domain"/>
    <property type="match status" value="2"/>
</dbReference>
<feature type="domain" description="Alanine dehydrogenase/pyridine nucleotide transhydrogenase N-terminal" evidence="1">
    <location>
        <begin position="4"/>
        <end position="137"/>
    </location>
</feature>
<evidence type="ECO:0000313" key="2">
    <source>
        <dbReference type="EMBL" id="SVD45767.1"/>
    </source>
</evidence>
<dbReference type="PANTHER" id="PTHR42795">
    <property type="entry name" value="ALANINE DEHYDROGENASE"/>
    <property type="match status" value="1"/>
</dbReference>
<evidence type="ECO:0000259" key="1">
    <source>
        <dbReference type="SMART" id="SM01003"/>
    </source>
</evidence>
<dbReference type="GO" id="GO:0005886">
    <property type="term" value="C:plasma membrane"/>
    <property type="evidence" value="ECO:0007669"/>
    <property type="project" value="TreeGrafter"/>
</dbReference>
<dbReference type="AlphaFoldDB" id="A0A382VH09"/>
<name>A0A382VH09_9ZZZZ</name>
<dbReference type="PANTHER" id="PTHR42795:SF1">
    <property type="entry name" value="ALANINE DEHYDROGENASE"/>
    <property type="match status" value="1"/>
</dbReference>
<protein>
    <recommendedName>
        <fullName evidence="1">Alanine dehydrogenase/pyridine nucleotide transhydrogenase N-terminal domain-containing protein</fullName>
    </recommendedName>
</protein>
<dbReference type="InterPro" id="IPR007886">
    <property type="entry name" value="AlaDH/PNT_N"/>
</dbReference>
<proteinExistence type="predicted"/>
<dbReference type="EMBL" id="UINC01151892">
    <property type="protein sequence ID" value="SVD45767.1"/>
    <property type="molecule type" value="Genomic_DNA"/>
</dbReference>
<dbReference type="SUPFAM" id="SSF52283">
    <property type="entry name" value="Formate/glycerate dehydrogenase catalytic domain-like"/>
    <property type="match status" value="1"/>
</dbReference>
<accession>A0A382VH09</accession>
<dbReference type="GO" id="GO:0006524">
    <property type="term" value="P:alanine catabolic process"/>
    <property type="evidence" value="ECO:0007669"/>
    <property type="project" value="TreeGrafter"/>
</dbReference>
<dbReference type="SMART" id="SM01003">
    <property type="entry name" value="AlaDh_PNT_N"/>
    <property type="match status" value="1"/>
</dbReference>
<organism evidence="2">
    <name type="scientific">marine metagenome</name>
    <dbReference type="NCBI Taxonomy" id="408172"/>
    <lineage>
        <taxon>unclassified sequences</taxon>
        <taxon>metagenomes</taxon>
        <taxon>ecological metagenomes</taxon>
    </lineage>
</organism>
<dbReference type="GO" id="GO:0000286">
    <property type="term" value="F:alanine dehydrogenase activity"/>
    <property type="evidence" value="ECO:0007669"/>
    <property type="project" value="TreeGrafter"/>
</dbReference>
<sequence length="168" mass="17858">MRIGVPKEIKVHEYRVGLVPASVRELVHNGHEVIVERDAGVGVGFEDADYAAIGAEILPAAEDVFKTADMIIKVKEPQVTEISMLRPDQILFTYLHLAAEPDQTQGLVDSGCIGIAYETVTNDRGGLPLLAPMSEVAGRMSIQVGALCLEKEKGGMGILLGGVPGVPV</sequence>
<dbReference type="Pfam" id="PF05222">
    <property type="entry name" value="AlaDh_PNT_N"/>
    <property type="match status" value="1"/>
</dbReference>